<dbReference type="Proteomes" id="UP000028703">
    <property type="component" value="Unassembled WGS sequence"/>
</dbReference>
<dbReference type="STRING" id="421531.IX38_17320"/>
<dbReference type="OrthoDB" id="8684941at2"/>
<evidence type="ECO:0000313" key="3">
    <source>
        <dbReference type="Proteomes" id="UP000028703"/>
    </source>
</evidence>
<dbReference type="EMBL" id="JPRO01000016">
    <property type="protein sequence ID" value="KFF01597.1"/>
    <property type="molecule type" value="Genomic_DNA"/>
</dbReference>
<evidence type="ECO:0000313" key="2">
    <source>
        <dbReference type="EMBL" id="KFF01597.1"/>
    </source>
</evidence>
<protein>
    <recommendedName>
        <fullName evidence="1">DUF7079 domain-containing protein</fullName>
    </recommendedName>
</protein>
<dbReference type="AlphaFoldDB" id="A0A085ZAY3"/>
<sequence>MIKPINIKERKPVWIALSDFYPDTELQDSDFRYIAKTIIESPYPFEEVKTINMYEVFPVLQPNLLQPAGEWAGFNEEWLIEAITDHLRKGNRLHRILISISYKKYSWMQEDYWIQLENIFNEILNK</sequence>
<dbReference type="RefSeq" id="WP_051884830.1">
    <property type="nucleotide sequence ID" value="NZ_JPRO01000016.1"/>
</dbReference>
<organism evidence="2 3">
    <name type="scientific">Chryseobacterium luteum</name>
    <dbReference type="NCBI Taxonomy" id="421531"/>
    <lineage>
        <taxon>Bacteria</taxon>
        <taxon>Pseudomonadati</taxon>
        <taxon>Bacteroidota</taxon>
        <taxon>Flavobacteriia</taxon>
        <taxon>Flavobacteriales</taxon>
        <taxon>Weeksellaceae</taxon>
        <taxon>Chryseobacterium group</taxon>
        <taxon>Chryseobacterium</taxon>
    </lineage>
</organism>
<name>A0A085ZAY3_9FLAO</name>
<keyword evidence="3" id="KW-1185">Reference proteome</keyword>
<comment type="caution">
    <text evidence="2">The sequence shown here is derived from an EMBL/GenBank/DDBJ whole genome shotgun (WGS) entry which is preliminary data.</text>
</comment>
<feature type="domain" description="DUF7079" evidence="1">
    <location>
        <begin position="9"/>
        <end position="118"/>
    </location>
</feature>
<dbReference type="eggNOG" id="ENOG5033641">
    <property type="taxonomic scope" value="Bacteria"/>
</dbReference>
<evidence type="ECO:0000259" key="1">
    <source>
        <dbReference type="Pfam" id="PF23296"/>
    </source>
</evidence>
<dbReference type="InterPro" id="IPR055507">
    <property type="entry name" value="DUF7079"/>
</dbReference>
<dbReference type="Pfam" id="PF23296">
    <property type="entry name" value="DUF7079"/>
    <property type="match status" value="1"/>
</dbReference>
<gene>
    <name evidence="2" type="ORF">IX38_17320</name>
</gene>
<proteinExistence type="predicted"/>
<reference evidence="2 3" key="1">
    <citation type="submission" date="2014-07" db="EMBL/GenBank/DDBJ databases">
        <title>Genome of Chryseobacterium luteum DSM 18605.</title>
        <authorList>
            <person name="Stropko S.J."/>
            <person name="Pipes S.E."/>
            <person name="Newman J.D."/>
        </authorList>
    </citation>
    <scope>NUCLEOTIDE SEQUENCE [LARGE SCALE GENOMIC DNA]</scope>
    <source>
        <strain evidence="2 3">DSM 18605</strain>
    </source>
</reference>
<accession>A0A085ZAY3</accession>